<dbReference type="EMBL" id="JABBLX010000001">
    <property type="protein sequence ID" value="NMK96763.1"/>
    <property type="molecule type" value="Genomic_DNA"/>
</dbReference>
<dbReference type="GeneID" id="93669758"/>
<protein>
    <submittedName>
        <fullName evidence="3">Uncharacterized protein</fullName>
    </submittedName>
</protein>
<proteinExistence type="predicted"/>
<sequence length="72" mass="8571">MTQRDENNHLYITMKHCNDFLKRQDDYRTPKNLKSIDESVRDFSESVNDNAFTHSGDIFKRAKESLRHKGQL</sequence>
<dbReference type="RefSeq" id="WP_030065305.1">
    <property type="nucleotide sequence ID" value="NZ_AP014956.1"/>
</dbReference>
<accession>A0A7Z7YWD4</accession>
<evidence type="ECO:0000313" key="3">
    <source>
        <dbReference type="EMBL" id="TBW78042.1"/>
    </source>
</evidence>
<evidence type="ECO:0000313" key="5">
    <source>
        <dbReference type="Proteomes" id="UP000538955"/>
    </source>
</evidence>
<evidence type="ECO:0000313" key="2">
    <source>
        <dbReference type="EMBL" id="NMK96763.1"/>
    </source>
</evidence>
<dbReference type="AlphaFoldDB" id="A0A7Z7YWD4"/>
<dbReference type="Proteomes" id="UP000538955">
    <property type="component" value="Unassembled WGS sequence"/>
</dbReference>
<evidence type="ECO:0000313" key="6">
    <source>
        <dbReference type="Proteomes" id="UP000550736"/>
    </source>
</evidence>
<gene>
    <name evidence="3" type="ORF">EQ811_02955</name>
    <name evidence="2" type="ORF">HHM13_01430</name>
    <name evidence="1" type="ORF">HHM24_06310</name>
</gene>
<evidence type="ECO:0000313" key="4">
    <source>
        <dbReference type="Proteomes" id="UP000291949"/>
    </source>
</evidence>
<organism evidence="3 4">
    <name type="scientific">Staphylococcus capitis</name>
    <dbReference type="NCBI Taxonomy" id="29388"/>
    <lineage>
        <taxon>Bacteria</taxon>
        <taxon>Bacillati</taxon>
        <taxon>Bacillota</taxon>
        <taxon>Bacilli</taxon>
        <taxon>Bacillales</taxon>
        <taxon>Staphylococcaceae</taxon>
        <taxon>Staphylococcus</taxon>
    </lineage>
</organism>
<reference evidence="3 4" key="1">
    <citation type="journal article" date="2019" name="Sci. Transl. Med.">
        <title>Quorum sensing between bacterial species on the skin protects against epidermal injury in atopic dermatitis.</title>
        <authorList>
            <person name="Williams M.R."/>
        </authorList>
    </citation>
    <scope>NUCLEOTIDE SEQUENCE [LARGE SCALE GENOMIC DNA]</scope>
    <source>
        <strain evidence="3 4">H8</strain>
    </source>
</reference>
<dbReference type="Proteomes" id="UP000550736">
    <property type="component" value="Unassembled WGS sequence"/>
</dbReference>
<keyword evidence="5" id="KW-1185">Reference proteome</keyword>
<comment type="caution">
    <text evidence="3">The sequence shown here is derived from an EMBL/GenBank/DDBJ whole genome shotgun (WGS) entry which is preliminary data.</text>
</comment>
<dbReference type="EMBL" id="JABBMI010000058">
    <property type="protein sequence ID" value="NMK54370.1"/>
    <property type="molecule type" value="Genomic_DNA"/>
</dbReference>
<evidence type="ECO:0000313" key="1">
    <source>
        <dbReference type="EMBL" id="NMK54370.1"/>
    </source>
</evidence>
<dbReference type="EMBL" id="SCHC01000001">
    <property type="protein sequence ID" value="TBW78042.1"/>
    <property type="molecule type" value="Genomic_DNA"/>
</dbReference>
<reference evidence="5 6" key="2">
    <citation type="submission" date="2020-04" db="EMBL/GenBank/DDBJ databases">
        <title>The Epidemiology and Molecular Characteristics of Linezolid-Resistant Staphylococcus capitis in Huashan Hospital, Shanghai.</title>
        <authorList>
            <person name="Ding L."/>
            <person name="Li P."/>
            <person name="Yang Y."/>
            <person name="Lin D."/>
            <person name="Xu X."/>
        </authorList>
    </citation>
    <scope>NUCLEOTIDE SEQUENCE [LARGE SCALE GENOMIC DNA]</scope>
    <source>
        <strain evidence="2 6">12-86</strain>
        <strain evidence="1 5">17-84</strain>
    </source>
</reference>
<name>A0A7Z7YWD4_STACP</name>
<dbReference type="Proteomes" id="UP000291949">
    <property type="component" value="Unassembled WGS sequence"/>
</dbReference>